<sequence length="57" mass="6583">FKRCSNCAAKIYLLFHASNFEVTLFQAIMQHDHTTERKQTGIPTEVKNVIVELFQKG</sequence>
<dbReference type="EMBL" id="CAJOBA010077035">
    <property type="protein sequence ID" value="CAF4422838.1"/>
    <property type="molecule type" value="Genomic_DNA"/>
</dbReference>
<name>A0A8S2VXC7_9BILA</name>
<evidence type="ECO:0000313" key="2">
    <source>
        <dbReference type="Proteomes" id="UP000682733"/>
    </source>
</evidence>
<organism evidence="1 2">
    <name type="scientific">Didymodactylos carnosus</name>
    <dbReference type="NCBI Taxonomy" id="1234261"/>
    <lineage>
        <taxon>Eukaryota</taxon>
        <taxon>Metazoa</taxon>
        <taxon>Spiralia</taxon>
        <taxon>Gnathifera</taxon>
        <taxon>Rotifera</taxon>
        <taxon>Eurotatoria</taxon>
        <taxon>Bdelloidea</taxon>
        <taxon>Philodinida</taxon>
        <taxon>Philodinidae</taxon>
        <taxon>Didymodactylos</taxon>
    </lineage>
</organism>
<feature type="non-terminal residue" evidence="1">
    <location>
        <position position="1"/>
    </location>
</feature>
<evidence type="ECO:0000313" key="1">
    <source>
        <dbReference type="EMBL" id="CAF4422838.1"/>
    </source>
</evidence>
<comment type="caution">
    <text evidence="1">The sequence shown here is derived from an EMBL/GenBank/DDBJ whole genome shotgun (WGS) entry which is preliminary data.</text>
</comment>
<reference evidence="1" key="1">
    <citation type="submission" date="2021-02" db="EMBL/GenBank/DDBJ databases">
        <authorList>
            <person name="Nowell W R."/>
        </authorList>
    </citation>
    <scope>NUCLEOTIDE SEQUENCE</scope>
</reference>
<proteinExistence type="predicted"/>
<dbReference type="AlphaFoldDB" id="A0A8S2VXC7"/>
<accession>A0A8S2VXC7</accession>
<gene>
    <name evidence="1" type="ORF">TMI583_LOCUS44532</name>
</gene>
<protein>
    <submittedName>
        <fullName evidence="1">Uncharacterized protein</fullName>
    </submittedName>
</protein>
<dbReference type="Proteomes" id="UP000682733">
    <property type="component" value="Unassembled WGS sequence"/>
</dbReference>